<dbReference type="RefSeq" id="WP_001141683.1">
    <property type="nucleotide sequence ID" value="NZ_JH792025.1"/>
</dbReference>
<reference evidence="1" key="1">
    <citation type="submission" date="2012-04" db="EMBL/GenBank/DDBJ databases">
        <title>The Genome Sequence of Bacillus cereus VD014.</title>
        <authorList>
            <consortium name="The Broad Institute Genome Sequencing Platform"/>
            <consortium name="The Broad Institute Genome Sequencing Center for Infectious Disease"/>
            <person name="Feldgarden M."/>
            <person name="Van der Auwera G.A."/>
            <person name="Mahillon J."/>
            <person name="Duprez V."/>
            <person name="Timmery S."/>
            <person name="Mattelet C."/>
            <person name="Dierick K."/>
            <person name="Sun M."/>
            <person name="Yu Z."/>
            <person name="Zhu L."/>
            <person name="Hu X."/>
            <person name="Shank E.B."/>
            <person name="Swiecicka I."/>
            <person name="Hansen B.M."/>
            <person name="Andrup L."/>
            <person name="Young S.K."/>
            <person name="Zeng Q."/>
            <person name="Gargeya S."/>
            <person name="Fitzgerald M."/>
            <person name="Haas B."/>
            <person name="Abouelleil A."/>
            <person name="Alvarado L."/>
            <person name="Arachchi H.M."/>
            <person name="Berlin A."/>
            <person name="Chapman S.B."/>
            <person name="Goldberg J."/>
            <person name="Griggs A."/>
            <person name="Gujja S."/>
            <person name="Hansen M."/>
            <person name="Howarth C."/>
            <person name="Imamovic A."/>
            <person name="Larimer J."/>
            <person name="McCowen C."/>
            <person name="Montmayeur A."/>
            <person name="Murphy C."/>
            <person name="Neiman D."/>
            <person name="Pearson M."/>
            <person name="Priest M."/>
            <person name="Roberts A."/>
            <person name="Saif S."/>
            <person name="Shea T."/>
            <person name="Sisk P."/>
            <person name="Sykes S."/>
            <person name="Wortman J."/>
            <person name="Nusbaum C."/>
            <person name="Birren B."/>
        </authorList>
    </citation>
    <scope>NUCLEOTIDE SEQUENCE</scope>
    <source>
        <strain evidence="1">VD014</strain>
    </source>
</reference>
<evidence type="ECO:0000313" key="1">
    <source>
        <dbReference type="EMBL" id="EJR16199.1"/>
    </source>
</evidence>
<sequence>MPTAPASNQDETKKRDEKAKATGYIVALSGTLYTLTLSKTSCVYIDYINGFWTAWRETHWNTDKQPSSVKTIAKAATFDYVLMKTKAYLDFIKKIKQ</sequence>
<protein>
    <submittedName>
        <fullName evidence="1">Uncharacterized protein</fullName>
    </submittedName>
</protein>
<accession>A0A9W5K3N5</accession>
<proteinExistence type="predicted"/>
<gene>
    <name evidence="1" type="ORF">IIA_04895</name>
</gene>
<name>A0A9W5K3N5_BACC8</name>
<dbReference type="Proteomes" id="UP000006607">
    <property type="component" value="Unassembled WGS sequence"/>
</dbReference>
<dbReference type="EMBL" id="AHER01000044">
    <property type="protein sequence ID" value="EJR16199.1"/>
    <property type="molecule type" value="Genomic_DNA"/>
</dbReference>
<comment type="caution">
    <text evidence="1">The sequence shown here is derived from an EMBL/GenBank/DDBJ whole genome shotgun (WGS) entry which is preliminary data.</text>
</comment>
<organism evidence="1 2">
    <name type="scientific">Bacillus cereus (strain VD014)</name>
    <dbReference type="NCBI Taxonomy" id="1053223"/>
    <lineage>
        <taxon>Bacteria</taxon>
        <taxon>Bacillati</taxon>
        <taxon>Bacillota</taxon>
        <taxon>Bacilli</taxon>
        <taxon>Bacillales</taxon>
        <taxon>Bacillaceae</taxon>
        <taxon>Bacillus</taxon>
        <taxon>Bacillus cereus group</taxon>
    </lineage>
</organism>
<evidence type="ECO:0000313" key="2">
    <source>
        <dbReference type="Proteomes" id="UP000006607"/>
    </source>
</evidence>
<dbReference type="AlphaFoldDB" id="A0A9W5K3N5"/>